<name>A0ABR3JBM3_9AGAR</name>
<sequence>MENGGADGRRRLRDTMDTRSGSTDRTSRGRYSKPATRFRALFPRRKTFGHVMVAICSRISQDNTQSHGIRATSWAYVHLAALAQVTVAIQLWEERECRDGGSVLRGSRRL</sequence>
<protein>
    <submittedName>
        <fullName evidence="2">Uncharacterized protein</fullName>
    </submittedName>
</protein>
<proteinExistence type="predicted"/>
<keyword evidence="3" id="KW-1185">Reference proteome</keyword>
<evidence type="ECO:0000256" key="1">
    <source>
        <dbReference type="SAM" id="MobiDB-lite"/>
    </source>
</evidence>
<reference evidence="3" key="1">
    <citation type="submission" date="2024-06" db="EMBL/GenBank/DDBJ databases">
        <title>Multi-omics analyses provide insights into the biosynthesis of the anticancer antibiotic pleurotin in Hohenbuehelia grisea.</title>
        <authorList>
            <person name="Weaver J.A."/>
            <person name="Alberti F."/>
        </authorList>
    </citation>
    <scope>NUCLEOTIDE SEQUENCE [LARGE SCALE GENOMIC DNA]</scope>
    <source>
        <strain evidence="3">T-177</strain>
    </source>
</reference>
<dbReference type="EMBL" id="JASNQZ010000008">
    <property type="protein sequence ID" value="KAL0953101.1"/>
    <property type="molecule type" value="Genomic_DNA"/>
</dbReference>
<comment type="caution">
    <text evidence="2">The sequence shown here is derived from an EMBL/GenBank/DDBJ whole genome shotgun (WGS) entry which is preliminary data.</text>
</comment>
<evidence type="ECO:0000313" key="2">
    <source>
        <dbReference type="EMBL" id="KAL0953101.1"/>
    </source>
</evidence>
<evidence type="ECO:0000313" key="3">
    <source>
        <dbReference type="Proteomes" id="UP001556367"/>
    </source>
</evidence>
<feature type="compositionally biased region" description="Basic and acidic residues" evidence="1">
    <location>
        <begin position="7"/>
        <end position="17"/>
    </location>
</feature>
<organism evidence="2 3">
    <name type="scientific">Hohenbuehelia grisea</name>
    <dbReference type="NCBI Taxonomy" id="104357"/>
    <lineage>
        <taxon>Eukaryota</taxon>
        <taxon>Fungi</taxon>
        <taxon>Dikarya</taxon>
        <taxon>Basidiomycota</taxon>
        <taxon>Agaricomycotina</taxon>
        <taxon>Agaricomycetes</taxon>
        <taxon>Agaricomycetidae</taxon>
        <taxon>Agaricales</taxon>
        <taxon>Pleurotineae</taxon>
        <taxon>Pleurotaceae</taxon>
        <taxon>Hohenbuehelia</taxon>
    </lineage>
</organism>
<feature type="region of interest" description="Disordered" evidence="1">
    <location>
        <begin position="1"/>
        <end position="35"/>
    </location>
</feature>
<dbReference type="Proteomes" id="UP001556367">
    <property type="component" value="Unassembled WGS sequence"/>
</dbReference>
<accession>A0ABR3JBM3</accession>
<gene>
    <name evidence="2" type="ORF">HGRIS_004372</name>
</gene>